<gene>
    <name evidence="3" type="ORF">CH360_07025</name>
    <name evidence="4" type="ORF">CH373_11945</name>
</gene>
<feature type="compositionally biased region" description="Low complexity" evidence="1">
    <location>
        <begin position="93"/>
        <end position="122"/>
    </location>
</feature>
<feature type="region of interest" description="Disordered" evidence="1">
    <location>
        <begin position="43"/>
        <end position="139"/>
    </location>
</feature>
<evidence type="ECO:0000313" key="6">
    <source>
        <dbReference type="Proteomes" id="UP000231990"/>
    </source>
</evidence>
<organism evidence="4 6">
    <name type="scientific">Leptospira perolatii</name>
    <dbReference type="NCBI Taxonomy" id="2023191"/>
    <lineage>
        <taxon>Bacteria</taxon>
        <taxon>Pseudomonadati</taxon>
        <taxon>Spirochaetota</taxon>
        <taxon>Spirochaetia</taxon>
        <taxon>Leptospirales</taxon>
        <taxon>Leptospiraceae</taxon>
        <taxon>Leptospira</taxon>
    </lineage>
</organism>
<comment type="caution">
    <text evidence="4">The sequence shown here is derived from an EMBL/GenBank/DDBJ whole genome shotgun (WGS) entry which is preliminary data.</text>
</comment>
<dbReference type="Pfam" id="PF13372">
    <property type="entry name" value="Alginate_exp"/>
    <property type="match status" value="1"/>
</dbReference>
<sequence length="681" mass="75244">MYRKRAEAFESSPFKKQTILRFLGVIPVIFYLFAQENILSQSQASTEDRTIQAPKASGQSNSTKPDEKLAQTGVGEPLQPLRSEERKTEEKPSNSSTQSSNSSGTSSNSGSNQSTSQSSGTSEAAKEKVPGAPYKSPWKGNIEGELLNNLLLTPEHQSSVRKNTSFWLNDNIRVGFQVRPRFESFTNRDFDKSTSDSQNYVTQNSQFWALVDVSESFAGKVTIQDTRLWGQYKDPAGSGYGPTTLTNSIGTTYDTTKSPDNQVPVKNNTDIREAYFIWKDFLPYTKLYAGRQSFSLGDSRIIGARNDGQIGNSFDILRAVFDTKTWQTQAGYGILAEESAPNGFNTANNQKAGGPNALNDTYIAFLYNTWKPSSDLVVDLYEVGIAKKYNTTTSKTVDPNTRTNGRDNLFTTGFRLSNRTASGRSLPEGKSWDWALEAAFQTGSTGQQINATWDPLHLTTGAGAKKQAVYKETVQHDASFFLIQSGYTYKGFRVGAQFARASGDPNRTDGTAGTWDPMFGTRSGGFPYFDSGNGITNASFWSNVKTTSVHVSWVHEVLGRFIFAAYDVRKDKTQDAWYDGNRVAVLGSTGYDANGNFVTGNGTSVGGSTENLANNPFLKNWKPGHRLLLEYDLIYIKKINDSFSLWITTSLLKAGDAIKNQKQYNFEKESTHLSVTLQFAI</sequence>
<protein>
    <recommendedName>
        <fullName evidence="2">Alginate export domain-containing protein</fullName>
    </recommendedName>
</protein>
<feature type="compositionally biased region" description="Basic and acidic residues" evidence="1">
    <location>
        <begin position="82"/>
        <end position="92"/>
    </location>
</feature>
<accession>A0A2M9ZLR8</accession>
<dbReference type="OrthoDB" id="340926at2"/>
<dbReference type="EMBL" id="NPDY01000004">
    <property type="protein sequence ID" value="PJZ70393.1"/>
    <property type="molecule type" value="Genomic_DNA"/>
</dbReference>
<reference evidence="5 6" key="1">
    <citation type="submission" date="2017-07" db="EMBL/GenBank/DDBJ databases">
        <title>Leptospira spp. isolated from tropical soils.</title>
        <authorList>
            <person name="Thibeaux R."/>
            <person name="Iraola G."/>
            <person name="Ferres I."/>
            <person name="Bierque E."/>
            <person name="Girault D."/>
            <person name="Soupe-Gilbert M.-E."/>
            <person name="Picardeau M."/>
            <person name="Goarant C."/>
        </authorList>
    </citation>
    <scope>NUCLEOTIDE SEQUENCE [LARGE SCALE GENOMIC DNA]</scope>
    <source>
        <strain evidence="4 6">FH1-B-B1</strain>
        <strain evidence="3 5">FH1-B-C1</strain>
    </source>
</reference>
<name>A0A2M9ZLR8_9LEPT</name>
<keyword evidence="5" id="KW-1185">Reference proteome</keyword>
<dbReference type="Proteomes" id="UP000231990">
    <property type="component" value="Unassembled WGS sequence"/>
</dbReference>
<evidence type="ECO:0000259" key="2">
    <source>
        <dbReference type="Pfam" id="PF13372"/>
    </source>
</evidence>
<evidence type="ECO:0000313" key="5">
    <source>
        <dbReference type="Proteomes" id="UP000231962"/>
    </source>
</evidence>
<evidence type="ECO:0000313" key="4">
    <source>
        <dbReference type="EMBL" id="PJZ72924.1"/>
    </source>
</evidence>
<dbReference type="AlphaFoldDB" id="A0A2M9ZLR8"/>
<proteinExistence type="predicted"/>
<dbReference type="EMBL" id="NPDZ01000007">
    <property type="protein sequence ID" value="PJZ72924.1"/>
    <property type="molecule type" value="Genomic_DNA"/>
</dbReference>
<feature type="domain" description="Alginate export" evidence="2">
    <location>
        <begin position="173"/>
        <end position="663"/>
    </location>
</feature>
<evidence type="ECO:0000313" key="3">
    <source>
        <dbReference type="EMBL" id="PJZ70393.1"/>
    </source>
</evidence>
<evidence type="ECO:0000256" key="1">
    <source>
        <dbReference type="SAM" id="MobiDB-lite"/>
    </source>
</evidence>
<dbReference type="Proteomes" id="UP000231962">
    <property type="component" value="Unassembled WGS sequence"/>
</dbReference>
<dbReference type="InterPro" id="IPR025388">
    <property type="entry name" value="Alginate_export_dom"/>
</dbReference>